<gene>
    <name evidence="1" type="ORF">S01H4_17942</name>
</gene>
<reference evidence="1" key="1">
    <citation type="journal article" date="2014" name="Front. Microbiol.">
        <title>High frequency of phylogenetically diverse reductive dehalogenase-homologous genes in deep subseafloor sedimentary metagenomes.</title>
        <authorList>
            <person name="Kawai M."/>
            <person name="Futagami T."/>
            <person name="Toyoda A."/>
            <person name="Takaki Y."/>
            <person name="Nishi S."/>
            <person name="Hori S."/>
            <person name="Arai W."/>
            <person name="Tsubouchi T."/>
            <person name="Morono Y."/>
            <person name="Uchiyama I."/>
            <person name="Ito T."/>
            <person name="Fujiyama A."/>
            <person name="Inagaki F."/>
            <person name="Takami H."/>
        </authorList>
    </citation>
    <scope>NUCLEOTIDE SEQUENCE</scope>
    <source>
        <strain evidence="1">Expedition CK06-06</strain>
    </source>
</reference>
<evidence type="ECO:0000313" key="1">
    <source>
        <dbReference type="EMBL" id="GAG65945.1"/>
    </source>
</evidence>
<proteinExistence type="predicted"/>
<organism evidence="1">
    <name type="scientific">marine sediment metagenome</name>
    <dbReference type="NCBI Taxonomy" id="412755"/>
    <lineage>
        <taxon>unclassified sequences</taxon>
        <taxon>metagenomes</taxon>
        <taxon>ecological metagenomes</taxon>
    </lineage>
</organism>
<sequence>MAKGKDKYAQMGYIAVSESGANTLTFGGISVFSNILTPKGLLIHDVKYNVPAASQNLILDEADAVTFGLAGDDTMSAVSLDDAQVYDYNVLGLVVDGAPATSSLIEIPKFIDFSHLPGGGKLVPADRLYAYVQGFSLATPASMNLRFNFTVVDLSAQEYIELAQALRVLT</sequence>
<dbReference type="AlphaFoldDB" id="X0Z9E7"/>
<dbReference type="EMBL" id="BART01007932">
    <property type="protein sequence ID" value="GAG65945.1"/>
    <property type="molecule type" value="Genomic_DNA"/>
</dbReference>
<comment type="caution">
    <text evidence="1">The sequence shown here is derived from an EMBL/GenBank/DDBJ whole genome shotgun (WGS) entry which is preliminary data.</text>
</comment>
<name>X0Z9E7_9ZZZZ</name>
<accession>X0Z9E7</accession>
<protein>
    <submittedName>
        <fullName evidence="1">Uncharacterized protein</fullName>
    </submittedName>
</protein>